<dbReference type="InterPro" id="IPR050834">
    <property type="entry name" value="Glycosyltransf_2"/>
</dbReference>
<accession>A0A3B1DEM8</accession>
<gene>
    <name evidence="2" type="ORF">MNBD_NITROSPIRAE03-421</name>
</gene>
<dbReference type="PANTHER" id="PTHR43685">
    <property type="entry name" value="GLYCOSYLTRANSFERASE"/>
    <property type="match status" value="1"/>
</dbReference>
<dbReference type="InterPro" id="IPR029044">
    <property type="entry name" value="Nucleotide-diphossugar_trans"/>
</dbReference>
<dbReference type="InterPro" id="IPR001173">
    <property type="entry name" value="Glyco_trans_2-like"/>
</dbReference>
<evidence type="ECO:0000259" key="1">
    <source>
        <dbReference type="Pfam" id="PF00535"/>
    </source>
</evidence>
<name>A0A3B1DEM8_9ZZZZ</name>
<protein>
    <recommendedName>
        <fullName evidence="1">Glycosyltransferase 2-like domain-containing protein</fullName>
    </recommendedName>
</protein>
<dbReference type="Gene3D" id="3.90.550.10">
    <property type="entry name" value="Spore Coat Polysaccharide Biosynthesis Protein SpsA, Chain A"/>
    <property type="match status" value="1"/>
</dbReference>
<dbReference type="PANTHER" id="PTHR43685:SF3">
    <property type="entry name" value="SLR2126 PROTEIN"/>
    <property type="match status" value="1"/>
</dbReference>
<dbReference type="Pfam" id="PF00535">
    <property type="entry name" value="Glycos_transf_2"/>
    <property type="match status" value="1"/>
</dbReference>
<dbReference type="SUPFAM" id="SSF53448">
    <property type="entry name" value="Nucleotide-diphospho-sugar transferases"/>
    <property type="match status" value="1"/>
</dbReference>
<organism evidence="2">
    <name type="scientific">hydrothermal vent metagenome</name>
    <dbReference type="NCBI Taxonomy" id="652676"/>
    <lineage>
        <taxon>unclassified sequences</taxon>
        <taxon>metagenomes</taxon>
        <taxon>ecological metagenomes</taxon>
    </lineage>
</organism>
<reference evidence="2" key="1">
    <citation type="submission" date="2018-06" db="EMBL/GenBank/DDBJ databases">
        <authorList>
            <person name="Zhirakovskaya E."/>
        </authorList>
    </citation>
    <scope>NUCLEOTIDE SEQUENCE</scope>
</reference>
<dbReference type="AlphaFoldDB" id="A0A3B1DEM8"/>
<proteinExistence type="predicted"/>
<sequence>MDEWPLLTINILAYNRRDDLRTTLQEITGNIDYPKDKIEIIVNDNASGDGTAEMVREEFPAVKFIKIPENVGIAGWNYGFVNGLGKYFLVLDDDSHPVEGVKEAVAFLEENKNIGILACKITGGAFTTSRRTHLQDWIGFIGAGAIIRREVVERIGGYADWMFLYSHEWEYGLRVLNEGFGIKYFERCVVNHRASATHRSFKRLRTFTTRNELAIIYLYFPFKKMPILLSRTFFWNMWKFRKEGIASIGYAVNGFFLFLKLIPGIKNNRDVVNEKIQEFYISSFWSTQPVLLRLQKKLRSLMGGAA</sequence>
<feature type="domain" description="Glycosyltransferase 2-like" evidence="1">
    <location>
        <begin position="9"/>
        <end position="167"/>
    </location>
</feature>
<evidence type="ECO:0000313" key="2">
    <source>
        <dbReference type="EMBL" id="VAX33360.1"/>
    </source>
</evidence>
<dbReference type="EMBL" id="UOGI01000176">
    <property type="protein sequence ID" value="VAX33360.1"/>
    <property type="molecule type" value="Genomic_DNA"/>
</dbReference>